<dbReference type="GeneID" id="136818730"/>
<feature type="region of interest" description="Disordered" evidence="1">
    <location>
        <begin position="174"/>
        <end position="197"/>
    </location>
</feature>
<evidence type="ECO:0000313" key="4">
    <source>
        <dbReference type="Proteomes" id="UP000594262"/>
    </source>
</evidence>
<dbReference type="EnsemblMetazoa" id="CLYHEMT013018.1">
    <property type="protein sequence ID" value="CLYHEMP013018.1"/>
    <property type="gene ID" value="CLYHEMG013018"/>
</dbReference>
<dbReference type="PANTHER" id="PTHR21505:SF12">
    <property type="entry name" value="MADF DOMAIN-CONTAINING PROTEIN-RELATED"/>
    <property type="match status" value="1"/>
</dbReference>
<dbReference type="AlphaFoldDB" id="A0A7M5WTW6"/>
<evidence type="ECO:0000313" key="3">
    <source>
        <dbReference type="EnsemblMetazoa" id="CLYHEMP013018.1"/>
    </source>
</evidence>
<evidence type="ECO:0000259" key="2">
    <source>
        <dbReference type="PROSITE" id="PS51029"/>
    </source>
</evidence>
<dbReference type="PROSITE" id="PS51029">
    <property type="entry name" value="MADF"/>
    <property type="match status" value="1"/>
</dbReference>
<name>A0A7M5WTW6_9CNID</name>
<sequence>MNSKICLANGDSSRDEFCECENCFRANGGTFVYGSDDIIQQIENQNRNSGGDERPQKEKWTESDIRELISLWGSKDILVNPKHASYCNTRERTKAVEEIKDDLSERGILFTVKQVNDKMINLRTYYGSQRRQIEASKRNAAGPEDIFVSRWKFFDSLRFLSDTIISRSTLDLSRVDSGSENGSTLSPTGVELSSAKTPYQRKRKCLNSLSDYKESTPNPFMSEHTHHQNISPECVRDSESVREKAENSHKSQDEVFGELITSMMRDIPESHEKALMKLEIQHKIITMQYKITSPSSKKFCK</sequence>
<feature type="domain" description="MADF" evidence="2">
    <location>
        <begin position="67"/>
        <end position="165"/>
    </location>
</feature>
<protein>
    <recommendedName>
        <fullName evidence="2">MADF domain-containing protein</fullName>
    </recommendedName>
</protein>
<accession>A0A7M5WTW6</accession>
<dbReference type="PANTHER" id="PTHR21505">
    <property type="entry name" value="MADF DOMAIN-CONTAINING PROTEIN-RELATED"/>
    <property type="match status" value="1"/>
</dbReference>
<feature type="compositionally biased region" description="Polar residues" evidence="1">
    <location>
        <begin position="174"/>
        <end position="187"/>
    </location>
</feature>
<dbReference type="Proteomes" id="UP000594262">
    <property type="component" value="Unplaced"/>
</dbReference>
<dbReference type="OrthoDB" id="5978065at2759"/>
<evidence type="ECO:0000256" key="1">
    <source>
        <dbReference type="SAM" id="MobiDB-lite"/>
    </source>
</evidence>
<dbReference type="SMART" id="SM00595">
    <property type="entry name" value="MADF"/>
    <property type="match status" value="1"/>
</dbReference>
<proteinExistence type="predicted"/>
<organism evidence="3 4">
    <name type="scientific">Clytia hemisphaerica</name>
    <dbReference type="NCBI Taxonomy" id="252671"/>
    <lineage>
        <taxon>Eukaryota</taxon>
        <taxon>Metazoa</taxon>
        <taxon>Cnidaria</taxon>
        <taxon>Hydrozoa</taxon>
        <taxon>Hydroidolina</taxon>
        <taxon>Leptothecata</taxon>
        <taxon>Obeliida</taxon>
        <taxon>Clytiidae</taxon>
        <taxon>Clytia</taxon>
    </lineage>
</organism>
<dbReference type="InterPro" id="IPR006578">
    <property type="entry name" value="MADF-dom"/>
</dbReference>
<dbReference type="Pfam" id="PF10545">
    <property type="entry name" value="MADF_DNA_bdg"/>
    <property type="match status" value="1"/>
</dbReference>
<dbReference type="RefSeq" id="XP_066931068.1">
    <property type="nucleotide sequence ID" value="XM_067074967.1"/>
</dbReference>
<dbReference type="Gene3D" id="1.10.10.60">
    <property type="entry name" value="Homeodomain-like"/>
    <property type="match status" value="1"/>
</dbReference>
<keyword evidence="4" id="KW-1185">Reference proteome</keyword>
<reference evidence="3" key="1">
    <citation type="submission" date="2021-01" db="UniProtKB">
        <authorList>
            <consortium name="EnsemblMetazoa"/>
        </authorList>
    </citation>
    <scope>IDENTIFICATION</scope>
</reference>